<evidence type="ECO:0000256" key="1">
    <source>
        <dbReference type="SAM" id="MobiDB-lite"/>
    </source>
</evidence>
<dbReference type="Proteomes" id="UP000265520">
    <property type="component" value="Unassembled WGS sequence"/>
</dbReference>
<keyword evidence="3" id="KW-1185">Reference proteome</keyword>
<evidence type="ECO:0000313" key="3">
    <source>
        <dbReference type="Proteomes" id="UP000265520"/>
    </source>
</evidence>
<reference evidence="2 3" key="1">
    <citation type="journal article" date="2018" name="Front. Plant Sci.">
        <title>Red Clover (Trifolium pratense) and Zigzag Clover (T. medium) - A Picture of Genomic Similarities and Differences.</title>
        <authorList>
            <person name="Dluhosova J."/>
            <person name="Istvanek J."/>
            <person name="Nedelnik J."/>
            <person name="Repkova J."/>
        </authorList>
    </citation>
    <scope>NUCLEOTIDE SEQUENCE [LARGE SCALE GENOMIC DNA]</scope>
    <source>
        <strain evidence="3">cv. 10/8</strain>
        <tissue evidence="2">Leaf</tissue>
    </source>
</reference>
<proteinExistence type="predicted"/>
<sequence length="39" mass="4433">MISIPSQPETESFLRELNYPSGGNWERSLHPNNSSDTKL</sequence>
<organism evidence="2 3">
    <name type="scientific">Trifolium medium</name>
    <dbReference type="NCBI Taxonomy" id="97028"/>
    <lineage>
        <taxon>Eukaryota</taxon>
        <taxon>Viridiplantae</taxon>
        <taxon>Streptophyta</taxon>
        <taxon>Embryophyta</taxon>
        <taxon>Tracheophyta</taxon>
        <taxon>Spermatophyta</taxon>
        <taxon>Magnoliopsida</taxon>
        <taxon>eudicotyledons</taxon>
        <taxon>Gunneridae</taxon>
        <taxon>Pentapetalae</taxon>
        <taxon>rosids</taxon>
        <taxon>fabids</taxon>
        <taxon>Fabales</taxon>
        <taxon>Fabaceae</taxon>
        <taxon>Papilionoideae</taxon>
        <taxon>50 kb inversion clade</taxon>
        <taxon>NPAAA clade</taxon>
        <taxon>Hologalegina</taxon>
        <taxon>IRL clade</taxon>
        <taxon>Trifolieae</taxon>
        <taxon>Trifolium</taxon>
    </lineage>
</organism>
<name>A0A392TQS7_9FABA</name>
<comment type="caution">
    <text evidence="2">The sequence shown here is derived from an EMBL/GenBank/DDBJ whole genome shotgun (WGS) entry which is preliminary data.</text>
</comment>
<feature type="compositionally biased region" description="Polar residues" evidence="1">
    <location>
        <begin position="30"/>
        <end position="39"/>
    </location>
</feature>
<protein>
    <submittedName>
        <fullName evidence="2">Uncharacterized protein</fullName>
    </submittedName>
</protein>
<dbReference type="EMBL" id="LXQA010629244">
    <property type="protein sequence ID" value="MCI63004.1"/>
    <property type="molecule type" value="Genomic_DNA"/>
</dbReference>
<feature type="non-terminal residue" evidence="2">
    <location>
        <position position="39"/>
    </location>
</feature>
<dbReference type="AlphaFoldDB" id="A0A392TQS7"/>
<feature type="region of interest" description="Disordered" evidence="1">
    <location>
        <begin position="16"/>
        <end position="39"/>
    </location>
</feature>
<accession>A0A392TQS7</accession>
<evidence type="ECO:0000313" key="2">
    <source>
        <dbReference type="EMBL" id="MCI63004.1"/>
    </source>
</evidence>